<evidence type="ECO:0000256" key="1">
    <source>
        <dbReference type="SAM" id="Phobius"/>
    </source>
</evidence>
<proteinExistence type="predicted"/>
<keyword evidence="3" id="KW-1185">Reference proteome</keyword>
<dbReference type="RefSeq" id="WP_182124637.1">
    <property type="nucleotide sequence ID" value="NZ_JACGLS010000002.1"/>
</dbReference>
<dbReference type="AlphaFoldDB" id="A0A839ALY5"/>
<name>A0A839ALY5_9FLAO</name>
<dbReference type="EMBL" id="JACGLS010000002">
    <property type="protein sequence ID" value="MBA6156132.1"/>
    <property type="molecule type" value="Genomic_DNA"/>
</dbReference>
<sequence length="228" mass="26599">MYKQSLLKKRLIIGCIFLCISFGVYRYNKFFRENANKTIGVIVDYDTSVQDDGSIKKFPIFEYTSTKGNIYQHKVIASRDEVIVGDRDVVYYDKDNPDKALIGDSNFDFFSFISLAIGLVLLISYFFVLIKNSLSNAKLMNLKLTGKKVIIPHDKVFTVRFYSDDSVYYKIFTQLDDVKNNKVHLFKSLKLKNDPKDEIKRKNIALYLNTNNYKKYEIDLNFLNEFNG</sequence>
<comment type="caution">
    <text evidence="2">The sequence shown here is derived from an EMBL/GenBank/DDBJ whole genome shotgun (WGS) entry which is preliminary data.</text>
</comment>
<dbReference type="Proteomes" id="UP000563906">
    <property type="component" value="Unassembled WGS sequence"/>
</dbReference>
<evidence type="ECO:0000313" key="3">
    <source>
        <dbReference type="Proteomes" id="UP000563906"/>
    </source>
</evidence>
<keyword evidence="1" id="KW-0472">Membrane</keyword>
<accession>A0A839ALY5</accession>
<feature type="transmembrane region" description="Helical" evidence="1">
    <location>
        <begin position="109"/>
        <end position="130"/>
    </location>
</feature>
<protein>
    <submittedName>
        <fullName evidence="2">DUF3592 domain-containing protein</fullName>
    </submittedName>
</protein>
<gene>
    <name evidence="2" type="ORF">H3Z83_06305</name>
</gene>
<feature type="transmembrane region" description="Helical" evidence="1">
    <location>
        <begin position="12"/>
        <end position="28"/>
    </location>
</feature>
<organism evidence="2 3">
    <name type="scientific">Tenacibaculum pelagium</name>
    <dbReference type="NCBI Taxonomy" id="2759527"/>
    <lineage>
        <taxon>Bacteria</taxon>
        <taxon>Pseudomonadati</taxon>
        <taxon>Bacteroidota</taxon>
        <taxon>Flavobacteriia</taxon>
        <taxon>Flavobacteriales</taxon>
        <taxon>Flavobacteriaceae</taxon>
        <taxon>Tenacibaculum</taxon>
    </lineage>
</organism>
<keyword evidence="1" id="KW-1133">Transmembrane helix</keyword>
<reference evidence="2 3" key="1">
    <citation type="submission" date="2020-07" db="EMBL/GenBank/DDBJ databases">
        <title>Bacterium isolated from marine sediment.</title>
        <authorList>
            <person name="Shang D."/>
            <person name="Du Z.-J."/>
        </authorList>
    </citation>
    <scope>NUCLEOTIDE SEQUENCE [LARGE SCALE GENOMIC DNA]</scope>
    <source>
        <strain evidence="2 3">S7007</strain>
    </source>
</reference>
<evidence type="ECO:0000313" key="2">
    <source>
        <dbReference type="EMBL" id="MBA6156132.1"/>
    </source>
</evidence>
<keyword evidence="1" id="KW-0812">Transmembrane</keyword>